<feature type="domain" description="AAA+ ATPase" evidence="1">
    <location>
        <begin position="40"/>
        <end position="200"/>
    </location>
</feature>
<dbReference type="InterPro" id="IPR052026">
    <property type="entry name" value="ExeA_AAA_ATPase_DNA-bind"/>
</dbReference>
<reference evidence="2 3" key="1">
    <citation type="submission" date="2021-04" db="EMBL/GenBank/DDBJ databases">
        <title>Pseudomonas boanensis sp. nov., a bacterium isolated from river water used for household purposes in Boane District, Mozambique.</title>
        <authorList>
            <person name="Nicklasson M."/>
            <person name="Martin-Rodriguez A.J."/>
            <person name="Thorell K."/>
            <person name="Neves L."/>
            <person name="Mussagy A."/>
            <person name="Rydberg H.A."/>
            <person name="Hernroth B."/>
            <person name="Svensson-Stadler L."/>
            <person name="Sjoling A."/>
        </authorList>
    </citation>
    <scope>NUCLEOTIDE SEQUENCE [LARGE SCALE GENOMIC DNA]</scope>
    <source>
        <strain evidence="2 3">DB1</strain>
    </source>
</reference>
<dbReference type="PANTHER" id="PTHR35894:SF1">
    <property type="entry name" value="PHOSPHORIBULOKINASE _ URIDINE KINASE FAMILY"/>
    <property type="match status" value="1"/>
</dbReference>
<proteinExistence type="predicted"/>
<dbReference type="Proteomes" id="UP001519667">
    <property type="component" value="Unassembled WGS sequence"/>
</dbReference>
<dbReference type="PANTHER" id="PTHR35894">
    <property type="entry name" value="GENERAL SECRETION PATHWAY PROTEIN A-RELATED"/>
    <property type="match status" value="1"/>
</dbReference>
<evidence type="ECO:0000313" key="2">
    <source>
        <dbReference type="EMBL" id="MBT8767084.1"/>
    </source>
</evidence>
<evidence type="ECO:0000313" key="3">
    <source>
        <dbReference type="Proteomes" id="UP001519667"/>
    </source>
</evidence>
<dbReference type="SMART" id="SM00382">
    <property type="entry name" value="AAA"/>
    <property type="match status" value="1"/>
</dbReference>
<protein>
    <submittedName>
        <fullName evidence="2">TniB family NTP-binding protein</fullName>
    </submittedName>
</protein>
<dbReference type="InterPro" id="IPR008868">
    <property type="entry name" value="TniB"/>
</dbReference>
<keyword evidence="3" id="KW-1185">Reference proteome</keyword>
<gene>
    <name evidence="2" type="ORF">J7302_13305</name>
</gene>
<name>A0ABS5XHB4_9GAMM</name>
<accession>A0ABS5XHB4</accession>
<dbReference type="Gene3D" id="3.40.50.300">
    <property type="entry name" value="P-loop containing nucleotide triphosphate hydrolases"/>
    <property type="match status" value="1"/>
</dbReference>
<dbReference type="RefSeq" id="WP_081608068.1">
    <property type="nucleotide sequence ID" value="NZ_JAGTIS010000006.1"/>
</dbReference>
<dbReference type="Pfam" id="PF05621">
    <property type="entry name" value="TniB"/>
    <property type="match status" value="1"/>
</dbReference>
<dbReference type="EMBL" id="JAGTIS010000006">
    <property type="protein sequence ID" value="MBT8767084.1"/>
    <property type="molecule type" value="Genomic_DNA"/>
</dbReference>
<evidence type="ECO:0000259" key="1">
    <source>
        <dbReference type="SMART" id="SM00382"/>
    </source>
</evidence>
<organism evidence="2 3">
    <name type="scientific">Metapseudomonas boanensis</name>
    <dbReference type="NCBI Taxonomy" id="2822138"/>
    <lineage>
        <taxon>Bacteria</taxon>
        <taxon>Pseudomonadati</taxon>
        <taxon>Pseudomonadota</taxon>
        <taxon>Gammaproteobacteria</taxon>
        <taxon>Pseudomonadales</taxon>
        <taxon>Pseudomonadaceae</taxon>
        <taxon>Metapseudomonas</taxon>
    </lineage>
</organism>
<dbReference type="InterPro" id="IPR027417">
    <property type="entry name" value="P-loop_NTPase"/>
</dbReference>
<sequence length="312" mass="35398">MINTTEKVKLFEQQIVFFQNYRQAFAKLEKAVECTRLRGIPTSAVLIGPSGAGKSTLSTIFQNSFPSPHIEHKHEGIYHVIPAFYCSVPAKVTIKSFCKAILSGLHCNDTSGDTVDLELRIIELLKTCQTQIIIIDEFQILAKRGNYNHLEGLKDWLLALSNSINIPIIIVGTEECAEIIYREPQLARRFPFLVRLKYLEFNEKLDSEYITTLRGLDEKLYEIGNLKPGIHLTDPSICTRLYVASQGNLEYLRQILSLAFSFCLNRNDKKIILADFHDACALIELELSLSPKQNPFSLDLAKCYSIIETHSQ</sequence>
<dbReference type="SUPFAM" id="SSF52540">
    <property type="entry name" value="P-loop containing nucleoside triphosphate hydrolases"/>
    <property type="match status" value="1"/>
</dbReference>
<comment type="caution">
    <text evidence="2">The sequence shown here is derived from an EMBL/GenBank/DDBJ whole genome shotgun (WGS) entry which is preliminary data.</text>
</comment>
<dbReference type="InterPro" id="IPR003593">
    <property type="entry name" value="AAA+_ATPase"/>
</dbReference>